<dbReference type="Proteomes" id="UP000036932">
    <property type="component" value="Unassembled WGS sequence"/>
</dbReference>
<dbReference type="OrthoDB" id="197680at2"/>
<accession>A0A0M1P931</accession>
<dbReference type="Pfam" id="PF13320">
    <property type="entry name" value="GH123_cat"/>
    <property type="match status" value="1"/>
</dbReference>
<dbReference type="PATRIC" id="fig|1705565.3.peg.5364"/>
<evidence type="ECO:0000259" key="1">
    <source>
        <dbReference type="Pfam" id="PF13320"/>
    </source>
</evidence>
<dbReference type="EMBL" id="LIUT01000001">
    <property type="protein sequence ID" value="KOR90830.1"/>
    <property type="molecule type" value="Genomic_DNA"/>
</dbReference>
<comment type="caution">
    <text evidence="2">The sequence shown here is derived from an EMBL/GenBank/DDBJ whole genome shotgun (WGS) entry which is preliminary data.</text>
</comment>
<protein>
    <recommendedName>
        <fullName evidence="1">Glycoside hydrolase 123 catalytic domain-containing protein</fullName>
    </recommendedName>
</protein>
<dbReference type="SUPFAM" id="SSF51445">
    <property type="entry name" value="(Trans)glycosidases"/>
    <property type="match status" value="1"/>
</dbReference>
<feature type="domain" description="Glycoside hydrolase 123 catalytic" evidence="1">
    <location>
        <begin position="167"/>
        <end position="496"/>
    </location>
</feature>
<dbReference type="InterPro" id="IPR025150">
    <property type="entry name" value="GH123_cat"/>
</dbReference>
<name>A0A0M1P931_9BACL</name>
<organism evidence="2 3">
    <name type="scientific">Paenibacillus solani</name>
    <dbReference type="NCBI Taxonomy" id="1705565"/>
    <lineage>
        <taxon>Bacteria</taxon>
        <taxon>Bacillati</taxon>
        <taxon>Bacillota</taxon>
        <taxon>Bacilli</taxon>
        <taxon>Bacillales</taxon>
        <taxon>Paenibacillaceae</taxon>
        <taxon>Paenibacillus</taxon>
    </lineage>
</organism>
<dbReference type="AlphaFoldDB" id="A0A0M1P931"/>
<gene>
    <name evidence="2" type="ORF">AM231_16380</name>
</gene>
<reference evidence="3" key="1">
    <citation type="submission" date="2015-08" db="EMBL/GenBank/DDBJ databases">
        <title>Genome sequencing project for genomic taxonomy and phylogenomics of Bacillus-like bacteria.</title>
        <authorList>
            <person name="Liu B."/>
            <person name="Wang J."/>
            <person name="Zhu Y."/>
            <person name="Liu G."/>
            <person name="Chen Q."/>
            <person name="Chen Z."/>
            <person name="Lan J."/>
            <person name="Che J."/>
            <person name="Ge C."/>
            <person name="Shi H."/>
            <person name="Pan Z."/>
            <person name="Liu X."/>
        </authorList>
    </citation>
    <scope>NUCLEOTIDE SEQUENCE [LARGE SCALE GENOMIC DNA]</scope>
    <source>
        <strain evidence="3">FJAT-22460</strain>
    </source>
</reference>
<proteinExistence type="predicted"/>
<sequence>METRLVSSLVKVFADEELHAPVHPSGSALRGETYSFQVAYRSKVHMRSLQVQAESELLPDLSIRTVELSPANFVNYHDADDFVLRSTPGLYPDPLFPLDAARGLTGYPHQWRALWVAVEVPEQAAAGSYDIAIKISDSQGNLLGEETFKLEVIAAELPEQRLLHTEWFHVDCLSTYYKTDVFSERHWELIEQYIETAVKHGMNMILTPLFTPPLDTEIGGERPTVQLVDVKRTSGTYRFSFERLKRWIEVCNRTGVKYLEFSHLFTQWGAKHAPKIMADVDGRHIQLFGWETDSRDPEYTAFVTGFLQELVQFIKDNSLTDRVFFHVSDEPKPEDLDTYRTASELVKPILKDFPIIDALSDFEFYKSGLIEQPIPASNDIQPFLDNGIEGLWTYYCCAQYKLVSNRFFHMPSSRNRVLGMQLYKLNLKGFLHWGYNFWYAQFSKYAINPFQVTDAGGGFPAGDPFLVYPGEEGPIESIRLEVLAEALQDLRALELLERKLGREAVVAMLEEGLEEEITLTVYPQETEWYIQKREQINTMIRDSMMKA</sequence>
<evidence type="ECO:0000313" key="2">
    <source>
        <dbReference type="EMBL" id="KOR90830.1"/>
    </source>
</evidence>
<keyword evidence="3" id="KW-1185">Reference proteome</keyword>
<evidence type="ECO:0000313" key="3">
    <source>
        <dbReference type="Proteomes" id="UP000036932"/>
    </source>
</evidence>
<dbReference type="InterPro" id="IPR017853">
    <property type="entry name" value="GH"/>
</dbReference>
<dbReference type="RefSeq" id="WP_054403685.1">
    <property type="nucleotide sequence ID" value="NZ_LIUT01000001.1"/>
</dbReference>